<keyword evidence="5" id="KW-1185">Reference proteome</keyword>
<dbReference type="EMBL" id="JAGPXD010000005">
    <property type="protein sequence ID" value="KAH7353564.1"/>
    <property type="molecule type" value="Genomic_DNA"/>
</dbReference>
<evidence type="ECO:0000313" key="5">
    <source>
        <dbReference type="Proteomes" id="UP000813385"/>
    </source>
</evidence>
<keyword evidence="2" id="KW-1133">Transmembrane helix</keyword>
<organism evidence="4 5">
    <name type="scientific">Plectosphaerella cucumerina</name>
    <dbReference type="NCBI Taxonomy" id="40658"/>
    <lineage>
        <taxon>Eukaryota</taxon>
        <taxon>Fungi</taxon>
        <taxon>Dikarya</taxon>
        <taxon>Ascomycota</taxon>
        <taxon>Pezizomycotina</taxon>
        <taxon>Sordariomycetes</taxon>
        <taxon>Hypocreomycetidae</taxon>
        <taxon>Glomerellales</taxon>
        <taxon>Plectosphaerellaceae</taxon>
        <taxon>Plectosphaerella</taxon>
    </lineage>
</organism>
<dbReference type="InterPro" id="IPR036047">
    <property type="entry name" value="F-box-like_dom_sf"/>
</dbReference>
<gene>
    <name evidence="4" type="ORF">B0T11DRAFT_287043</name>
</gene>
<feature type="region of interest" description="Disordered" evidence="1">
    <location>
        <begin position="1"/>
        <end position="36"/>
    </location>
</feature>
<dbReference type="SUPFAM" id="SSF81383">
    <property type="entry name" value="F-box domain"/>
    <property type="match status" value="1"/>
</dbReference>
<evidence type="ECO:0000256" key="1">
    <source>
        <dbReference type="SAM" id="MobiDB-lite"/>
    </source>
</evidence>
<keyword evidence="2" id="KW-0472">Membrane</keyword>
<dbReference type="InterPro" id="IPR001810">
    <property type="entry name" value="F-box_dom"/>
</dbReference>
<dbReference type="CDD" id="cd09917">
    <property type="entry name" value="F-box_SF"/>
    <property type="match status" value="1"/>
</dbReference>
<dbReference type="Pfam" id="PF12937">
    <property type="entry name" value="F-box-like"/>
    <property type="match status" value="1"/>
</dbReference>
<name>A0A8K0TDU2_9PEZI</name>
<proteinExistence type="predicted"/>
<protein>
    <recommendedName>
        <fullName evidence="3">F-box domain-containing protein</fullName>
    </recommendedName>
</protein>
<dbReference type="Gene3D" id="1.20.1280.50">
    <property type="match status" value="1"/>
</dbReference>
<evidence type="ECO:0000313" key="4">
    <source>
        <dbReference type="EMBL" id="KAH7353564.1"/>
    </source>
</evidence>
<sequence>MTLLHRRPAPGKALPSPSHTALEPSPSPPDAPPSASLDSLPTELHLLIASHLPYPDALSLKHTSRHFYRLVDTGVQLKVAWLISRHELHLDCPNDSRCDLRNDSNFCRGSVRRLMHRRRHHIECESRPGLGCLVYGTDICARRRAALASRRWWYSLLKRGDAEWNPTAVLSSILVLVLALVILPMSWAISGGSLSTTPFNSLRSLAH</sequence>
<accession>A0A8K0TDU2</accession>
<dbReference type="Proteomes" id="UP000813385">
    <property type="component" value="Unassembled WGS sequence"/>
</dbReference>
<keyword evidence="2" id="KW-0812">Transmembrane</keyword>
<feature type="domain" description="F-box" evidence="3">
    <location>
        <begin position="34"/>
        <end position="84"/>
    </location>
</feature>
<reference evidence="4" key="1">
    <citation type="journal article" date="2021" name="Nat. Commun.">
        <title>Genetic determinants of endophytism in the Arabidopsis root mycobiome.</title>
        <authorList>
            <person name="Mesny F."/>
            <person name="Miyauchi S."/>
            <person name="Thiergart T."/>
            <person name="Pickel B."/>
            <person name="Atanasova L."/>
            <person name="Karlsson M."/>
            <person name="Huettel B."/>
            <person name="Barry K.W."/>
            <person name="Haridas S."/>
            <person name="Chen C."/>
            <person name="Bauer D."/>
            <person name="Andreopoulos W."/>
            <person name="Pangilinan J."/>
            <person name="LaButti K."/>
            <person name="Riley R."/>
            <person name="Lipzen A."/>
            <person name="Clum A."/>
            <person name="Drula E."/>
            <person name="Henrissat B."/>
            <person name="Kohler A."/>
            <person name="Grigoriev I.V."/>
            <person name="Martin F.M."/>
            <person name="Hacquard S."/>
        </authorList>
    </citation>
    <scope>NUCLEOTIDE SEQUENCE</scope>
    <source>
        <strain evidence="4">MPI-CAGE-AT-0016</strain>
    </source>
</reference>
<evidence type="ECO:0000259" key="3">
    <source>
        <dbReference type="PROSITE" id="PS50181"/>
    </source>
</evidence>
<dbReference type="AlphaFoldDB" id="A0A8K0TDU2"/>
<dbReference type="PROSITE" id="PS50181">
    <property type="entry name" value="FBOX"/>
    <property type="match status" value="1"/>
</dbReference>
<dbReference type="OrthoDB" id="5281164at2759"/>
<comment type="caution">
    <text evidence="4">The sequence shown here is derived from an EMBL/GenBank/DDBJ whole genome shotgun (WGS) entry which is preliminary data.</text>
</comment>
<feature type="transmembrane region" description="Helical" evidence="2">
    <location>
        <begin position="168"/>
        <end position="189"/>
    </location>
</feature>
<evidence type="ECO:0000256" key="2">
    <source>
        <dbReference type="SAM" id="Phobius"/>
    </source>
</evidence>